<dbReference type="AlphaFoldDB" id="A0AAU8CU80"/>
<dbReference type="RefSeq" id="WP_353641974.1">
    <property type="nucleotide sequence ID" value="NZ_CP159253.1"/>
</dbReference>
<reference evidence="1" key="1">
    <citation type="submission" date="2024-06" db="EMBL/GenBank/DDBJ databases">
        <title>Mesorhizobium karijinii sp. nov., a symbiont of the iconic Swainsona formosa from arid Australia.</title>
        <authorList>
            <person name="Hill Y.J."/>
            <person name="Watkin E.L.J."/>
            <person name="O'Hara G.W."/>
            <person name="Terpolilli J."/>
            <person name="Tye M.L."/>
            <person name="Kohlmeier M.G."/>
        </authorList>
    </citation>
    <scope>NUCLEOTIDE SEQUENCE</scope>
    <source>
        <strain evidence="1">WSM2240</strain>
    </source>
</reference>
<gene>
    <name evidence="1" type="ORF">ABVK50_08510</name>
</gene>
<sequence length="119" mass="12903">MPEASAHRQFFGDAERNFRLTPELIVELERKAGAGIGGLSRRFFNGDFRHQELLEVVRLGLIGGGERPEIAASLVAAYAAPAPVMELYGLALPIIETVMFGSVQSIANDLPGEHREAAE</sequence>
<name>A0AAU8CU80_9HYPH</name>
<accession>A0AAU8CU80</accession>
<proteinExistence type="predicted"/>
<dbReference type="InterPro" id="IPR021791">
    <property type="entry name" value="Phage_TAC_11"/>
</dbReference>
<dbReference type="EMBL" id="CP159253">
    <property type="protein sequence ID" value="XCG50499.1"/>
    <property type="molecule type" value="Genomic_DNA"/>
</dbReference>
<organism evidence="1">
    <name type="scientific">Mesorhizobium sp. WSM2240</name>
    <dbReference type="NCBI Taxonomy" id="3228851"/>
    <lineage>
        <taxon>Bacteria</taxon>
        <taxon>Pseudomonadati</taxon>
        <taxon>Pseudomonadota</taxon>
        <taxon>Alphaproteobacteria</taxon>
        <taxon>Hyphomicrobiales</taxon>
        <taxon>Phyllobacteriaceae</taxon>
        <taxon>Mesorhizobium</taxon>
    </lineage>
</organism>
<protein>
    <submittedName>
        <fullName evidence="1">Gene transfer agent family protein</fullName>
    </submittedName>
</protein>
<evidence type="ECO:0000313" key="1">
    <source>
        <dbReference type="EMBL" id="XCG50499.1"/>
    </source>
</evidence>
<dbReference type="Pfam" id="PF11836">
    <property type="entry name" value="Phage_TAC_11"/>
    <property type="match status" value="1"/>
</dbReference>